<dbReference type="EMBL" id="DS232356">
    <property type="protein sequence ID" value="EDS40570.1"/>
    <property type="molecule type" value="Genomic_DNA"/>
</dbReference>
<dbReference type="EnsemblMetazoa" id="CPIJ014399-RA">
    <property type="protein sequence ID" value="CPIJ014399-PA"/>
    <property type="gene ID" value="CPIJ014399"/>
</dbReference>
<dbReference type="VEuPathDB" id="VectorBase:CQUJHB003490"/>
<reference evidence="4" key="2">
    <citation type="submission" date="2020-05" db="UniProtKB">
        <authorList>
            <consortium name="EnsemblMetazoa"/>
        </authorList>
    </citation>
    <scope>IDENTIFICATION</scope>
    <source>
        <strain evidence="4">JHB</strain>
    </source>
</reference>
<dbReference type="InterPro" id="IPR029602">
    <property type="entry name" value="IFT74"/>
</dbReference>
<dbReference type="OrthoDB" id="444379at2759"/>
<gene>
    <name evidence="4" type="primary">6047643</name>
    <name evidence="3" type="ORF">CpipJ_CPIJ014399</name>
</gene>
<evidence type="ECO:0000256" key="1">
    <source>
        <dbReference type="SAM" id="Coils"/>
    </source>
</evidence>
<organism>
    <name type="scientific">Culex quinquefasciatus</name>
    <name type="common">Southern house mosquito</name>
    <name type="synonym">Culex pungens</name>
    <dbReference type="NCBI Taxonomy" id="7176"/>
    <lineage>
        <taxon>Eukaryota</taxon>
        <taxon>Metazoa</taxon>
        <taxon>Ecdysozoa</taxon>
        <taxon>Arthropoda</taxon>
        <taxon>Hexapoda</taxon>
        <taxon>Insecta</taxon>
        <taxon>Pterygota</taxon>
        <taxon>Neoptera</taxon>
        <taxon>Endopterygota</taxon>
        <taxon>Diptera</taxon>
        <taxon>Nematocera</taxon>
        <taxon>Culicoidea</taxon>
        <taxon>Culicidae</taxon>
        <taxon>Culicinae</taxon>
        <taxon>Culicini</taxon>
        <taxon>Culex</taxon>
        <taxon>Culex</taxon>
    </lineage>
</organism>
<dbReference type="AlphaFoldDB" id="B0X4V5"/>
<dbReference type="OMA" id="THAMDPQ"/>
<evidence type="ECO:0000313" key="5">
    <source>
        <dbReference type="Proteomes" id="UP000002320"/>
    </source>
</evidence>
<dbReference type="HOGENOM" id="CLU_027673_1_0_1"/>
<dbReference type="GO" id="GO:0005929">
    <property type="term" value="C:cilium"/>
    <property type="evidence" value="ECO:0007669"/>
    <property type="project" value="TreeGrafter"/>
</dbReference>
<dbReference type="PANTHER" id="PTHR31432:SF0">
    <property type="entry name" value="INTRAFLAGELLAR TRANSPORT PROTEIN 74 HOMOLOG"/>
    <property type="match status" value="1"/>
</dbReference>
<keyword evidence="5" id="KW-1185">Reference proteome</keyword>
<dbReference type="Proteomes" id="UP000002320">
    <property type="component" value="Unassembled WGS sequence"/>
</dbReference>
<protein>
    <submittedName>
        <fullName evidence="3 4">Coiled-coil domain containing 2</fullName>
    </submittedName>
</protein>
<dbReference type="PANTHER" id="PTHR31432">
    <property type="entry name" value="INTRAFLAGELLAR TRANSPORT PROTEIN 74 HOMOLOG"/>
    <property type="match status" value="1"/>
</dbReference>
<dbReference type="GO" id="GO:0030992">
    <property type="term" value="C:intraciliary transport particle B"/>
    <property type="evidence" value="ECO:0007669"/>
    <property type="project" value="InterPro"/>
</dbReference>
<dbReference type="GO" id="GO:0035735">
    <property type="term" value="P:intraciliary transport involved in cilium assembly"/>
    <property type="evidence" value="ECO:0007669"/>
    <property type="project" value="TreeGrafter"/>
</dbReference>
<feature type="region of interest" description="Disordered" evidence="2">
    <location>
        <begin position="1"/>
        <end position="48"/>
    </location>
</feature>
<feature type="coiled-coil region" evidence="1">
    <location>
        <begin position="269"/>
        <end position="431"/>
    </location>
</feature>
<feature type="non-terminal residue" evidence="3">
    <location>
        <position position="506"/>
    </location>
</feature>
<dbReference type="GO" id="GO:0048487">
    <property type="term" value="F:beta-tubulin binding"/>
    <property type="evidence" value="ECO:0007669"/>
    <property type="project" value="InterPro"/>
</dbReference>
<dbReference type="VEuPathDB" id="VectorBase:CPIJ014399"/>
<dbReference type="eggNOG" id="ENOG502QS4E">
    <property type="taxonomic scope" value="Eukaryota"/>
</dbReference>
<evidence type="ECO:0000313" key="4">
    <source>
        <dbReference type="EnsemblMetazoa" id="CPIJ014399-PA"/>
    </source>
</evidence>
<reference evidence="3" key="1">
    <citation type="submission" date="2007-03" db="EMBL/GenBank/DDBJ databases">
        <title>Annotation of Culex pipiens quinquefasciatus.</title>
        <authorList>
            <consortium name="The Broad Institute Genome Sequencing Platform"/>
            <person name="Atkinson P.W."/>
            <person name="Hemingway J."/>
            <person name="Christensen B.M."/>
            <person name="Higgs S."/>
            <person name="Kodira C."/>
            <person name="Hannick L."/>
            <person name="Megy K."/>
            <person name="O'Leary S."/>
            <person name="Pearson M."/>
            <person name="Haas B.J."/>
            <person name="Mauceli E."/>
            <person name="Wortman J.R."/>
            <person name="Lee N.H."/>
            <person name="Guigo R."/>
            <person name="Stanke M."/>
            <person name="Alvarado L."/>
            <person name="Amedeo P."/>
            <person name="Antoine C.H."/>
            <person name="Arensburger P."/>
            <person name="Bidwell S.L."/>
            <person name="Crawford M."/>
            <person name="Camaro F."/>
            <person name="Devon K."/>
            <person name="Engels R."/>
            <person name="Hammond M."/>
            <person name="Howarth C."/>
            <person name="Koehrsen M."/>
            <person name="Lawson D."/>
            <person name="Montgomery P."/>
            <person name="Nene V."/>
            <person name="Nusbaum C."/>
            <person name="Puiu D."/>
            <person name="Romero-Severson J."/>
            <person name="Severson D.W."/>
            <person name="Shumway M."/>
            <person name="Sisk P."/>
            <person name="Stolte C."/>
            <person name="Zeng Q."/>
            <person name="Eisenstadt E."/>
            <person name="Fraser-Liggett C."/>
            <person name="Strausberg R."/>
            <person name="Galagan J."/>
            <person name="Birren B."/>
            <person name="Collins F.H."/>
        </authorList>
    </citation>
    <scope>NUCLEOTIDE SEQUENCE [LARGE SCALE GENOMIC DNA]</scope>
    <source>
        <strain evidence="3">JHB</strain>
    </source>
</reference>
<evidence type="ECO:0000256" key="2">
    <source>
        <dbReference type="SAM" id="MobiDB-lite"/>
    </source>
</evidence>
<sequence length="506" mass="57841">MEDYNNNSSSRSSSERPTSRRGGGMRETGMFNAYNDSSSPSPIGILRPGTAMKAPSVVRGGTASRLVANSVHSTNSSASAQRIGTALGNAGNRMTDRPITQHGISGLSTSYGRIGTASGNRQIKDKRYWQAVLQSKIQEITQETDKLLKEKKFLDREKSARKLYEKKVKDAAKELTQLQSTLTSMNIALDNCSSGMSRQQLQNETVALRERNERIQEQLEIVFKQRQIKDTENRELEVETEREKNKINEMIYSLSESDQKKYREFQTLSESLKQQNTIFHNQISELEKQKERLNTIIMNSQTRTEAHRLKSKLKELIAKRNQMRDEENNRLSPAQEREKLINEVRSNNQALASIGKQLKIIEDQLNEKKEMLQQIDQDLEEGNSERHIKYKELKKRDEVMSAFMDTFQQSMATEKQNVESLKNQITFAIEQITLQGINMKTLGSDRLESAGFTAKNDLNSHSGLIKEYKKLGIQLKQLQILEKRTIGQLSELRQEETEALGNIQKF</sequence>
<name>B0X4V5_CULQU</name>
<feature type="coiled-coil region" evidence="1">
    <location>
        <begin position="137"/>
        <end position="218"/>
    </location>
</feature>
<dbReference type="STRING" id="7176.B0X4V5"/>
<proteinExistence type="predicted"/>
<keyword evidence="1" id="KW-0175">Coiled coil</keyword>
<dbReference type="KEGG" id="cqu:CpipJ_CPIJ014399"/>
<accession>B0X4V5</accession>
<evidence type="ECO:0000313" key="3">
    <source>
        <dbReference type="EMBL" id="EDS40570.1"/>
    </source>
</evidence>